<dbReference type="EMBL" id="BGZK01001216">
    <property type="protein sequence ID" value="GBP74629.1"/>
    <property type="molecule type" value="Genomic_DNA"/>
</dbReference>
<dbReference type="Proteomes" id="UP000299102">
    <property type="component" value="Unassembled WGS sequence"/>
</dbReference>
<name>A0A4C1YJ21_EUMVA</name>
<accession>A0A4C1YJ21</accession>
<comment type="caution">
    <text evidence="1">The sequence shown here is derived from an EMBL/GenBank/DDBJ whole genome shotgun (WGS) entry which is preliminary data.</text>
</comment>
<dbReference type="AlphaFoldDB" id="A0A4C1YJ21"/>
<evidence type="ECO:0000313" key="1">
    <source>
        <dbReference type="EMBL" id="GBP74629.1"/>
    </source>
</evidence>
<organism evidence="1 2">
    <name type="scientific">Eumeta variegata</name>
    <name type="common">Bagworm moth</name>
    <name type="synonym">Eumeta japonica</name>
    <dbReference type="NCBI Taxonomy" id="151549"/>
    <lineage>
        <taxon>Eukaryota</taxon>
        <taxon>Metazoa</taxon>
        <taxon>Ecdysozoa</taxon>
        <taxon>Arthropoda</taxon>
        <taxon>Hexapoda</taxon>
        <taxon>Insecta</taxon>
        <taxon>Pterygota</taxon>
        <taxon>Neoptera</taxon>
        <taxon>Endopterygota</taxon>
        <taxon>Lepidoptera</taxon>
        <taxon>Glossata</taxon>
        <taxon>Ditrysia</taxon>
        <taxon>Tineoidea</taxon>
        <taxon>Psychidae</taxon>
        <taxon>Oiketicinae</taxon>
        <taxon>Eumeta</taxon>
    </lineage>
</organism>
<evidence type="ECO:0000313" key="2">
    <source>
        <dbReference type="Proteomes" id="UP000299102"/>
    </source>
</evidence>
<reference evidence="1 2" key="1">
    <citation type="journal article" date="2019" name="Commun. Biol.">
        <title>The bagworm genome reveals a unique fibroin gene that provides high tensile strength.</title>
        <authorList>
            <person name="Kono N."/>
            <person name="Nakamura H."/>
            <person name="Ohtoshi R."/>
            <person name="Tomita M."/>
            <person name="Numata K."/>
            <person name="Arakawa K."/>
        </authorList>
    </citation>
    <scope>NUCLEOTIDE SEQUENCE [LARGE SCALE GENOMIC DNA]</scope>
</reference>
<proteinExistence type="predicted"/>
<sequence length="128" mass="14384">MGKSRQIKPIALVEHVKPSVPDFIIAMMTTAAGGPLIANRQRQVERKVLQSETYIKNRDHGRGGTLLQWHAKSLASKGILSTPVVRYRRVLQAVYAQSLVFVCGIAAPDRIDRYRCGIFILEDRLNQN</sequence>
<gene>
    <name evidence="1" type="ORF">EVAR_90767_1</name>
</gene>
<keyword evidence="2" id="KW-1185">Reference proteome</keyword>
<protein>
    <submittedName>
        <fullName evidence="1">Uncharacterized protein</fullName>
    </submittedName>
</protein>